<comment type="caution">
    <text evidence="3">The sequence shown here is derived from an EMBL/GenBank/DDBJ whole genome shotgun (WGS) entry which is preliminary data.</text>
</comment>
<evidence type="ECO:0000313" key="4">
    <source>
        <dbReference type="Proteomes" id="UP000094769"/>
    </source>
</evidence>
<reference evidence="3 4" key="1">
    <citation type="submission" date="2016-06" db="EMBL/GenBank/DDBJ databases">
        <title>Genome sequence of endosymbiont of Candidatus Endolucinida thiodiazotropha.</title>
        <authorList>
            <person name="Poehlein A."/>
            <person name="Koenig S."/>
            <person name="Heiden S.E."/>
            <person name="Thuermer A."/>
            <person name="Voget S."/>
            <person name="Daniel R."/>
            <person name="Markert S."/>
            <person name="Gros O."/>
            <person name="Schweder T."/>
        </authorList>
    </citation>
    <scope>NUCLEOTIDE SEQUENCE [LARGE SCALE GENOMIC DNA]</scope>
    <source>
        <strain evidence="3 4">COS</strain>
    </source>
</reference>
<keyword evidence="4" id="KW-1185">Reference proteome</keyword>
<gene>
    <name evidence="3" type="ORF">CODIS_24330</name>
</gene>
<evidence type="ECO:0000259" key="2">
    <source>
        <dbReference type="Pfam" id="PF05598"/>
    </source>
</evidence>
<dbReference type="EMBL" id="MARB01000012">
    <property type="protein sequence ID" value="ODJ87458.1"/>
    <property type="molecule type" value="Genomic_DNA"/>
</dbReference>
<dbReference type="PANTHER" id="PTHR35604:SF2">
    <property type="entry name" value="TRANSPOSASE INSH FOR INSERTION SEQUENCE ELEMENT IS5A-RELATED"/>
    <property type="match status" value="1"/>
</dbReference>
<protein>
    <recommendedName>
        <fullName evidence="2">Transposase InsH N-terminal domain-containing protein</fullName>
    </recommendedName>
</protein>
<feature type="domain" description="Transposase InsH N-terminal" evidence="2">
    <location>
        <begin position="19"/>
        <end position="102"/>
    </location>
</feature>
<sequence>MKQQTFATGDFERYRKPTRREKFLAEMDSVVPWSQLCKVIEPFYPRAGNGRPPIGLERMLRIYFLQHWFNLSDPGAEEALYESRSMCRFVGIDLGREPVPQDQGWMPALSMHRIRPRTKRNRETRRCTRPRKATSGTLE</sequence>
<feature type="compositionally biased region" description="Basic residues" evidence="1">
    <location>
        <begin position="118"/>
        <end position="132"/>
    </location>
</feature>
<organism evidence="3 4">
    <name type="scientific">Candidatus Thiodiazotropha endolucinida</name>
    <dbReference type="NCBI Taxonomy" id="1655433"/>
    <lineage>
        <taxon>Bacteria</taxon>
        <taxon>Pseudomonadati</taxon>
        <taxon>Pseudomonadota</taxon>
        <taxon>Gammaproteobacteria</taxon>
        <taxon>Chromatiales</taxon>
        <taxon>Sedimenticolaceae</taxon>
        <taxon>Candidatus Thiodiazotropha</taxon>
    </lineage>
</organism>
<evidence type="ECO:0000313" key="3">
    <source>
        <dbReference type="EMBL" id="ODJ87458.1"/>
    </source>
</evidence>
<dbReference type="InterPro" id="IPR008490">
    <property type="entry name" value="Transposase_InsH_N"/>
</dbReference>
<dbReference type="AlphaFoldDB" id="A0A7Z0VKW9"/>
<proteinExistence type="predicted"/>
<evidence type="ECO:0000256" key="1">
    <source>
        <dbReference type="SAM" id="MobiDB-lite"/>
    </source>
</evidence>
<dbReference type="PANTHER" id="PTHR35604">
    <property type="entry name" value="TRANSPOSASE INSH FOR INSERTION SEQUENCE ELEMENT IS5A-RELATED"/>
    <property type="match status" value="1"/>
</dbReference>
<name>A0A7Z0VKW9_9GAMM</name>
<feature type="region of interest" description="Disordered" evidence="1">
    <location>
        <begin position="118"/>
        <end position="139"/>
    </location>
</feature>
<accession>A0A7Z0VKW9</accession>
<dbReference type="Pfam" id="PF05598">
    <property type="entry name" value="DUF772"/>
    <property type="match status" value="1"/>
</dbReference>
<dbReference type="Proteomes" id="UP000094769">
    <property type="component" value="Unassembled WGS sequence"/>
</dbReference>